<keyword evidence="4 10" id="KW-0378">Hydrolase</keyword>
<dbReference type="GO" id="GO:0005524">
    <property type="term" value="F:ATP binding"/>
    <property type="evidence" value="ECO:0007669"/>
    <property type="project" value="UniProtKB-UniRule"/>
</dbReference>
<dbReference type="Proteomes" id="UP000295382">
    <property type="component" value="Unassembled WGS sequence"/>
</dbReference>
<keyword evidence="3 10" id="KW-0227">DNA damage</keyword>
<dbReference type="AlphaFoldDB" id="A0A4R3I142"/>
<evidence type="ECO:0000256" key="9">
    <source>
        <dbReference type="ARBA" id="ARBA00023204"/>
    </source>
</evidence>
<dbReference type="GO" id="GO:0000724">
    <property type="term" value="P:double-strand break repair via homologous recombination"/>
    <property type="evidence" value="ECO:0007669"/>
    <property type="project" value="UniProtKB-UniRule"/>
</dbReference>
<dbReference type="InterPro" id="IPR011335">
    <property type="entry name" value="Restrct_endonuc-II-like"/>
</dbReference>
<dbReference type="InterPro" id="IPR013986">
    <property type="entry name" value="DExx_box_DNA_helicase_dom_sf"/>
</dbReference>
<evidence type="ECO:0000256" key="1">
    <source>
        <dbReference type="ARBA" id="ARBA00022722"/>
    </source>
</evidence>
<keyword evidence="13" id="KW-1185">Reference proteome</keyword>
<dbReference type="GO" id="GO:0008854">
    <property type="term" value="F:exodeoxyribonuclease V activity"/>
    <property type="evidence" value="ECO:0007669"/>
    <property type="project" value="InterPro"/>
</dbReference>
<accession>A0A4R3I142</accession>
<dbReference type="Gene3D" id="1.10.10.160">
    <property type="match status" value="1"/>
</dbReference>
<keyword evidence="2 10" id="KW-0547">Nucleotide-binding</keyword>
<evidence type="ECO:0000256" key="4">
    <source>
        <dbReference type="ARBA" id="ARBA00022801"/>
    </source>
</evidence>
<dbReference type="GO" id="GO:0009338">
    <property type="term" value="C:exodeoxyribonuclease V complex"/>
    <property type="evidence" value="ECO:0007669"/>
    <property type="project" value="InterPro"/>
</dbReference>
<dbReference type="OrthoDB" id="9762834at2"/>
<dbReference type="PANTHER" id="PTHR30591:SF1">
    <property type="entry name" value="RECBCD ENZYME SUBUNIT RECC"/>
    <property type="match status" value="1"/>
</dbReference>
<evidence type="ECO:0000256" key="7">
    <source>
        <dbReference type="ARBA" id="ARBA00022840"/>
    </source>
</evidence>
<comment type="similarity">
    <text evidence="10">Belongs to the RecC family.</text>
</comment>
<comment type="function">
    <text evidence="10">A helicase/nuclease that prepares dsDNA breaks (DSB) for recombinational DNA repair. Binds to DSBs and unwinds DNA via a highly rapid and processive ATP-dependent bidirectional helicase activity. Unwinds dsDNA until it encounters a Chi (crossover hotspot instigator) sequence from the 3' direction. Cuts ssDNA a few nucleotides 3' to the Chi site. The properties and activities of the enzyme are changed at Chi. The Chi-altered holoenzyme produces a long 3'-ssDNA overhang and facilitates RecA-binding to the ssDNA for homologous DNA recombination and repair. Holoenzyme degrades any linearized DNA that is unable to undergo homologous recombination. In the holoenzyme this subunit recognizes the wild-type Chi sequence, and when added to isolated RecB increases its ATP-dependent helicase processivity.</text>
</comment>
<gene>
    <name evidence="10" type="primary">recC</name>
    <name evidence="12" type="ORF">EDC30_104363</name>
</gene>
<dbReference type="RefSeq" id="WP_132258488.1">
    <property type="nucleotide sequence ID" value="NZ_SLZQ01000004.1"/>
</dbReference>
<dbReference type="InterPro" id="IPR027417">
    <property type="entry name" value="P-loop_NTPase"/>
</dbReference>
<evidence type="ECO:0000313" key="13">
    <source>
        <dbReference type="Proteomes" id="UP000295382"/>
    </source>
</evidence>
<dbReference type="GO" id="GO:0003677">
    <property type="term" value="F:DNA binding"/>
    <property type="evidence" value="ECO:0007669"/>
    <property type="project" value="UniProtKB-UniRule"/>
</dbReference>
<comment type="subunit">
    <text evidence="10">Heterotrimer of RecB, RecC and RecD. All subunits contribute to DNA-binding.</text>
</comment>
<comment type="miscellaneous">
    <text evidence="10">In the RecBCD complex, RecB has a slow 3'-5' helicase, an exonuclease activity and loads RecA onto ssDNA, RecD has a fast 5'-3' helicase activity, while RecC stimulates the ATPase and processivity of the RecB helicase and contributes to recognition of the Chi site.</text>
</comment>
<comment type="caution">
    <text evidence="12">The sequence shown here is derived from an EMBL/GenBank/DDBJ whole genome shotgun (WGS) entry which is preliminary data.</text>
</comment>
<dbReference type="PANTHER" id="PTHR30591">
    <property type="entry name" value="RECBCD ENZYME SUBUNIT RECC"/>
    <property type="match status" value="1"/>
</dbReference>
<dbReference type="Gene3D" id="1.10.10.990">
    <property type="match status" value="1"/>
</dbReference>
<dbReference type="Gene3D" id="3.40.50.10930">
    <property type="match status" value="1"/>
</dbReference>
<dbReference type="InterPro" id="IPR006697">
    <property type="entry name" value="RecC"/>
</dbReference>
<evidence type="ECO:0000256" key="10">
    <source>
        <dbReference type="HAMAP-Rule" id="MF_01486"/>
    </source>
</evidence>
<evidence type="ECO:0000256" key="3">
    <source>
        <dbReference type="ARBA" id="ARBA00022763"/>
    </source>
</evidence>
<proteinExistence type="inferred from homology"/>
<evidence type="ECO:0000256" key="2">
    <source>
        <dbReference type="ARBA" id="ARBA00022741"/>
    </source>
</evidence>
<organism evidence="12 13">
    <name type="scientific">Paucimonas lemoignei</name>
    <name type="common">Pseudomonas lemoignei</name>
    <dbReference type="NCBI Taxonomy" id="29443"/>
    <lineage>
        <taxon>Bacteria</taxon>
        <taxon>Pseudomonadati</taxon>
        <taxon>Pseudomonadota</taxon>
        <taxon>Betaproteobacteria</taxon>
        <taxon>Burkholderiales</taxon>
        <taxon>Burkholderiaceae</taxon>
        <taxon>Paucimonas</taxon>
    </lineage>
</organism>
<dbReference type="Pfam" id="PF04257">
    <property type="entry name" value="Exonuc_V_gamma"/>
    <property type="match status" value="1"/>
</dbReference>
<evidence type="ECO:0000313" key="12">
    <source>
        <dbReference type="EMBL" id="TCS37559.1"/>
    </source>
</evidence>
<evidence type="ECO:0000256" key="6">
    <source>
        <dbReference type="ARBA" id="ARBA00022839"/>
    </source>
</evidence>
<dbReference type="InterPro" id="IPR041500">
    <property type="entry name" value="RecC_C"/>
</dbReference>
<dbReference type="SUPFAM" id="SSF52980">
    <property type="entry name" value="Restriction endonuclease-like"/>
    <property type="match status" value="1"/>
</dbReference>
<dbReference type="Pfam" id="PF17946">
    <property type="entry name" value="RecC_C"/>
    <property type="match status" value="1"/>
</dbReference>
<evidence type="ECO:0000256" key="8">
    <source>
        <dbReference type="ARBA" id="ARBA00023125"/>
    </source>
</evidence>
<dbReference type="GO" id="GO:0003678">
    <property type="term" value="F:DNA helicase activity"/>
    <property type="evidence" value="ECO:0007669"/>
    <property type="project" value="UniProtKB-UniRule"/>
</dbReference>
<name>A0A4R3I142_PAULE</name>
<dbReference type="SUPFAM" id="SSF52540">
    <property type="entry name" value="P-loop containing nucleoside triphosphate hydrolases"/>
    <property type="match status" value="2"/>
</dbReference>
<sequence length="1147" mass="129710">MSSNLSPGFLAIHGNQLEQLRHAVFGWLRNNPLAPLEEEIFLVQSNGVAEWLKIALAEEMGVCAATRITLPARFLWDAYRSVLGPQQVPHRSALDESTLAWRLMRLLPGLLDKPAFAPLKHFLSDQDPERRWQLAQRLADLFDEYQVYRADWLADWASGRDVLRNATGEPLPMAEDQRWQAQLWREVLASLPQEERTGGRSGVHERFLAALRDGAPPAGKRLPRRVVVFGVSALPQQTLQALGALATRMQVVVAVPNPCRFYWGDIISGRELLKAARRRQQLREGRELAALPLEEMHAHCHPLLAGWGRLGRDFVRMLDEFDDAQATQQNFSNLRIDLFSEGEGETLLQQMQAAIRDMLPLDEHPRAGIDPHDRSVEFHVTHSAQREVEVLHDRLLAMFAESGRNDATPLRPRDIVVMVPDIETFAPSIAAVFGQYGRHDERWIPYEIADVTEREVNPLLVALDWLMRLPHQRCLQSEVRDLLDVPAIANRFGIAEADLPRLGQWIEGAGVRWGLDRSHRASLGLEPAGEQNAWIFGIRRMLLGYASGNASFGGIEPYAEVGGLEASLAGGLASFIEKLLIWRSLLVEDATPKIWGERARLLLRSFFDARDERDILTIANLEQSLQCWLEDCDTAGFADTLPVAVLREAWLGAIDEPTLAQRFVSGGVTFCTLMPMRAVPFRVVCLLGMNDGDYPRRAQHADFDLLNQPNVARPGDRSRRDDDRYLMLEALLAAREKLYVSWVGRNVRDNSEQPASVLVSQLRDYLERGWELDLDQLTTEHPLQPFSRRYFEEDGLLTYAREWRAAHEEQEQRAAAASLSSAPTEQLSSLKLAELARFLRQPVKYFFRHRLQVIFADTPVTGCDEEPFGLDGLEEYGIVASLLDDSGPRERPAEVEQVLRERTACLARQGVLPIGLMGRYWQEQLVRDLIPVRSRWLELCDKFPEPAGKLPIVFAHDGMRLDDWIDRLRHGSGETVWLEQYAGKLSRTNQDKQLVARPEKLFGAWLRQLAAAIAGQEVTGYLVGRDAILKLASIAAADAQEMLGCLMAIWRDGLQRPLPIPCRTALRLCEEGDDKLYETYDGGFNLHGEVMEEPCLARLWPDFNALDAEPQWRELALALYQPLLAWRDRSVEVFPHADEEARQGAAA</sequence>
<evidence type="ECO:0000256" key="5">
    <source>
        <dbReference type="ARBA" id="ARBA00022806"/>
    </source>
</evidence>
<dbReference type="NCBIfam" id="TIGR01450">
    <property type="entry name" value="recC"/>
    <property type="match status" value="1"/>
</dbReference>
<keyword evidence="9 10" id="KW-0234">DNA repair</keyword>
<reference evidence="12 13" key="1">
    <citation type="submission" date="2019-03" db="EMBL/GenBank/DDBJ databases">
        <title>Genomic Encyclopedia of Type Strains, Phase IV (KMG-IV): sequencing the most valuable type-strain genomes for metagenomic binning, comparative biology and taxonomic classification.</title>
        <authorList>
            <person name="Goeker M."/>
        </authorList>
    </citation>
    <scope>NUCLEOTIDE SEQUENCE [LARGE SCALE GENOMIC DNA]</scope>
    <source>
        <strain evidence="12 13">DSM 7445</strain>
    </source>
</reference>
<dbReference type="HAMAP" id="MF_01486">
    <property type="entry name" value="RecC"/>
    <property type="match status" value="1"/>
</dbReference>
<dbReference type="Gene3D" id="3.40.50.300">
    <property type="entry name" value="P-loop containing nucleotide triphosphate hydrolases"/>
    <property type="match status" value="2"/>
</dbReference>
<keyword evidence="1 10" id="KW-0540">Nuclease</keyword>
<evidence type="ECO:0000259" key="11">
    <source>
        <dbReference type="Pfam" id="PF17946"/>
    </source>
</evidence>
<keyword evidence="6 10" id="KW-0269">Exonuclease</keyword>
<protein>
    <recommendedName>
        <fullName evidence="10">RecBCD enzyme subunit RecC</fullName>
    </recommendedName>
    <alternativeName>
        <fullName evidence="10">Exonuclease V subunit RecC</fullName>
        <shortName evidence="10">ExoV subunit RecC</shortName>
    </alternativeName>
    <alternativeName>
        <fullName evidence="10">Helicase/nuclease RecBCD subunit RecC</fullName>
    </alternativeName>
</protein>
<dbReference type="EMBL" id="SLZQ01000004">
    <property type="protein sequence ID" value="TCS37559.1"/>
    <property type="molecule type" value="Genomic_DNA"/>
</dbReference>
<keyword evidence="7 10" id="KW-0067">ATP-binding</keyword>
<keyword evidence="5 10" id="KW-0347">Helicase</keyword>
<dbReference type="PIRSF" id="PIRSF000980">
    <property type="entry name" value="RecC"/>
    <property type="match status" value="1"/>
</dbReference>
<keyword evidence="8 10" id="KW-0238">DNA-binding</keyword>
<feature type="domain" description="RecC C-terminal" evidence="11">
    <location>
        <begin position="829"/>
        <end position="1070"/>
    </location>
</feature>